<dbReference type="SUPFAM" id="SSF56112">
    <property type="entry name" value="Protein kinase-like (PK-like)"/>
    <property type="match status" value="1"/>
</dbReference>
<feature type="domain" description="Aminoglycoside phosphotransferase" evidence="2">
    <location>
        <begin position="26"/>
        <end position="265"/>
    </location>
</feature>
<evidence type="ECO:0000259" key="2">
    <source>
        <dbReference type="Pfam" id="PF01636"/>
    </source>
</evidence>
<dbReference type="PANTHER" id="PTHR21064:SF6">
    <property type="entry name" value="AMINOGLYCOSIDE PHOSPHOTRANSFERASE DOMAIN-CONTAINING PROTEIN"/>
    <property type="match status" value="1"/>
</dbReference>
<evidence type="ECO:0000313" key="4">
    <source>
        <dbReference type="Proteomes" id="UP001285263"/>
    </source>
</evidence>
<evidence type="ECO:0000313" key="3">
    <source>
        <dbReference type="EMBL" id="MDY0745215.1"/>
    </source>
</evidence>
<proteinExistence type="inferred from homology"/>
<name>A0ABU5DHL8_9BURK</name>
<dbReference type="InterPro" id="IPR050249">
    <property type="entry name" value="Pseudomonas-type_ThrB"/>
</dbReference>
<dbReference type="EMBL" id="JAXCLA010000003">
    <property type="protein sequence ID" value="MDY0745215.1"/>
    <property type="molecule type" value="Genomic_DNA"/>
</dbReference>
<dbReference type="Gene3D" id="3.30.200.20">
    <property type="entry name" value="Phosphorylase Kinase, domain 1"/>
    <property type="match status" value="1"/>
</dbReference>
<protein>
    <submittedName>
        <fullName evidence="3">Phosphotransferase</fullName>
    </submittedName>
</protein>
<evidence type="ECO:0000256" key="1">
    <source>
        <dbReference type="ARBA" id="ARBA00038240"/>
    </source>
</evidence>
<comment type="caution">
    <text evidence="3">The sequence shown here is derived from an EMBL/GenBank/DDBJ whole genome shotgun (WGS) entry which is preliminary data.</text>
</comment>
<organism evidence="3 4">
    <name type="scientific">Roseateles agri</name>
    <dbReference type="NCBI Taxonomy" id="3098619"/>
    <lineage>
        <taxon>Bacteria</taxon>
        <taxon>Pseudomonadati</taxon>
        <taxon>Pseudomonadota</taxon>
        <taxon>Betaproteobacteria</taxon>
        <taxon>Burkholderiales</taxon>
        <taxon>Sphaerotilaceae</taxon>
        <taxon>Roseateles</taxon>
    </lineage>
</organism>
<reference evidence="3 4" key="1">
    <citation type="submission" date="2023-11" db="EMBL/GenBank/DDBJ databases">
        <title>Paucibacter sp. nov., isolated from fresh soil in Korea.</title>
        <authorList>
            <person name="Le N.T.T."/>
        </authorList>
    </citation>
    <scope>NUCLEOTIDE SEQUENCE [LARGE SCALE GENOMIC DNA]</scope>
    <source>
        <strain evidence="3 4">R3-3</strain>
    </source>
</reference>
<sequence>MSRDLAQLALALWDLDVSGLHLIKQRENAVFRVELAGGGRKALRVHRAGYHSDAALRSEAQWLGALAEAGLRVPRLVPSRRGHSFERVEGRQVDVLDWVDGVQLGSVEAGIGDDLAGIARQYELVGATMARMHEQAAGWRHGAGFERHSWCADGLAGEQPLWGRFWELAALEPAQRTLMLRLRDALREDLARLPRDEGCFGLIHADLVPENLLVHQGEVHVIDFDDAGHGWHLFDLATSLYFLQGRPGYGTARQALVAGYRRHRALPDDSLQALLPMFLAARGSTYLGWVHERHHTETARQLTPQLIELACAAAGDYLRERP</sequence>
<dbReference type="Proteomes" id="UP001285263">
    <property type="component" value="Unassembled WGS sequence"/>
</dbReference>
<gene>
    <name evidence="3" type="ORF">SNE35_11905</name>
</gene>
<keyword evidence="4" id="KW-1185">Reference proteome</keyword>
<comment type="similarity">
    <text evidence="1">Belongs to the pseudomonas-type ThrB family.</text>
</comment>
<dbReference type="RefSeq" id="WP_320423102.1">
    <property type="nucleotide sequence ID" value="NZ_JAXCLA010000003.1"/>
</dbReference>
<dbReference type="Gene3D" id="3.90.1200.10">
    <property type="match status" value="1"/>
</dbReference>
<dbReference type="InterPro" id="IPR011009">
    <property type="entry name" value="Kinase-like_dom_sf"/>
</dbReference>
<accession>A0ABU5DHL8</accession>
<dbReference type="InterPro" id="IPR002575">
    <property type="entry name" value="Aminoglycoside_PTrfase"/>
</dbReference>
<dbReference type="Pfam" id="PF01636">
    <property type="entry name" value="APH"/>
    <property type="match status" value="1"/>
</dbReference>
<dbReference type="PANTHER" id="PTHR21064">
    <property type="entry name" value="AMINOGLYCOSIDE PHOSPHOTRANSFERASE DOMAIN-CONTAINING PROTEIN-RELATED"/>
    <property type="match status" value="1"/>
</dbReference>